<dbReference type="Proteomes" id="UP000619260">
    <property type="component" value="Unassembled WGS sequence"/>
</dbReference>
<evidence type="ECO:0000256" key="2">
    <source>
        <dbReference type="ARBA" id="ARBA00023002"/>
    </source>
</evidence>
<sequence>MSVAIVATKPGAPVAVEAVEVEVPAPGPGEVTVDVRAAGVNQADFLACLGPLANAPLFPAHPLGYEVAGVISAIGPDTAIASGGGAVGDPVLAFRTVGGFAERVTIRADDVYRKPDTIDFPEAANLLLCGTSAAKMLRVTEVAAGDTVLLHAASGGIGVSILQQARMLGARVIGTCGADNVEVVRRFGGEPVEYGDGLEARVRELAPDGVQVALDCAGTDEALDVSFALVRNRRRVMTCAAYPRAFDEDMEFSIGTWPAARERAARADIIALAAAGSLVVPIAGTHPLSAAGDVLNLLSGRHPGGGKHALVP</sequence>
<keyword evidence="2" id="KW-0560">Oxidoreductase</keyword>
<dbReference type="SUPFAM" id="SSF50129">
    <property type="entry name" value="GroES-like"/>
    <property type="match status" value="1"/>
</dbReference>
<dbReference type="Pfam" id="PF08240">
    <property type="entry name" value="ADH_N"/>
    <property type="match status" value="1"/>
</dbReference>
<feature type="domain" description="Enoyl reductase (ER)" evidence="3">
    <location>
        <begin position="11"/>
        <end position="311"/>
    </location>
</feature>
<dbReference type="GO" id="GO:0070402">
    <property type="term" value="F:NADPH binding"/>
    <property type="evidence" value="ECO:0007669"/>
    <property type="project" value="TreeGrafter"/>
</dbReference>
<proteinExistence type="predicted"/>
<dbReference type="GO" id="GO:0016651">
    <property type="term" value="F:oxidoreductase activity, acting on NAD(P)H"/>
    <property type="evidence" value="ECO:0007669"/>
    <property type="project" value="TreeGrafter"/>
</dbReference>
<evidence type="ECO:0000259" key="3">
    <source>
        <dbReference type="SMART" id="SM00829"/>
    </source>
</evidence>
<protein>
    <submittedName>
        <fullName evidence="4">Putative oxidoreductase</fullName>
    </submittedName>
</protein>
<dbReference type="SMART" id="SM00829">
    <property type="entry name" value="PKS_ER"/>
    <property type="match status" value="1"/>
</dbReference>
<dbReference type="AlphaFoldDB" id="A0A8J3YG26"/>
<dbReference type="RefSeq" id="WP_203897916.1">
    <property type="nucleotide sequence ID" value="NZ_BOPF01000003.1"/>
</dbReference>
<dbReference type="InterPro" id="IPR013149">
    <property type="entry name" value="ADH-like_C"/>
</dbReference>
<dbReference type="SUPFAM" id="SSF51735">
    <property type="entry name" value="NAD(P)-binding Rossmann-fold domains"/>
    <property type="match status" value="1"/>
</dbReference>
<evidence type="ECO:0000313" key="4">
    <source>
        <dbReference type="EMBL" id="GIJ44371.1"/>
    </source>
</evidence>
<dbReference type="InterPro" id="IPR013154">
    <property type="entry name" value="ADH-like_N"/>
</dbReference>
<organism evidence="4 5">
    <name type="scientific">Virgisporangium aliadipatigenens</name>
    <dbReference type="NCBI Taxonomy" id="741659"/>
    <lineage>
        <taxon>Bacteria</taxon>
        <taxon>Bacillati</taxon>
        <taxon>Actinomycetota</taxon>
        <taxon>Actinomycetes</taxon>
        <taxon>Micromonosporales</taxon>
        <taxon>Micromonosporaceae</taxon>
        <taxon>Virgisporangium</taxon>
    </lineage>
</organism>
<dbReference type="InterPro" id="IPR002364">
    <property type="entry name" value="Quin_OxRdtase/zeta-crystal_CS"/>
</dbReference>
<reference evidence="4" key="1">
    <citation type="submission" date="2021-01" db="EMBL/GenBank/DDBJ databases">
        <title>Whole genome shotgun sequence of Virgisporangium aliadipatigenens NBRC 105644.</title>
        <authorList>
            <person name="Komaki H."/>
            <person name="Tamura T."/>
        </authorList>
    </citation>
    <scope>NUCLEOTIDE SEQUENCE</scope>
    <source>
        <strain evidence="4">NBRC 105644</strain>
    </source>
</reference>
<gene>
    <name evidence="4" type="ORF">Val02_12570</name>
</gene>
<dbReference type="Gene3D" id="3.90.180.10">
    <property type="entry name" value="Medium-chain alcohol dehydrogenases, catalytic domain"/>
    <property type="match status" value="1"/>
</dbReference>
<evidence type="ECO:0000256" key="1">
    <source>
        <dbReference type="ARBA" id="ARBA00022857"/>
    </source>
</evidence>
<accession>A0A8J3YG26</accession>
<dbReference type="PROSITE" id="PS01162">
    <property type="entry name" value="QOR_ZETA_CRYSTAL"/>
    <property type="match status" value="1"/>
</dbReference>
<dbReference type="InterPro" id="IPR020843">
    <property type="entry name" value="ER"/>
</dbReference>
<dbReference type="Pfam" id="PF00107">
    <property type="entry name" value="ADH_zinc_N"/>
    <property type="match status" value="1"/>
</dbReference>
<dbReference type="InterPro" id="IPR011032">
    <property type="entry name" value="GroES-like_sf"/>
</dbReference>
<dbReference type="PANTHER" id="PTHR48106">
    <property type="entry name" value="QUINONE OXIDOREDUCTASE PIG3-RELATED"/>
    <property type="match status" value="1"/>
</dbReference>
<evidence type="ECO:0000313" key="5">
    <source>
        <dbReference type="Proteomes" id="UP000619260"/>
    </source>
</evidence>
<keyword evidence="1" id="KW-0521">NADP</keyword>
<comment type="caution">
    <text evidence="4">The sequence shown here is derived from an EMBL/GenBank/DDBJ whole genome shotgun (WGS) entry which is preliminary data.</text>
</comment>
<dbReference type="EMBL" id="BOPF01000003">
    <property type="protein sequence ID" value="GIJ44371.1"/>
    <property type="molecule type" value="Genomic_DNA"/>
</dbReference>
<name>A0A8J3YG26_9ACTN</name>
<keyword evidence="5" id="KW-1185">Reference proteome</keyword>
<dbReference type="InterPro" id="IPR036291">
    <property type="entry name" value="NAD(P)-bd_dom_sf"/>
</dbReference>
<dbReference type="GO" id="GO:0008270">
    <property type="term" value="F:zinc ion binding"/>
    <property type="evidence" value="ECO:0007669"/>
    <property type="project" value="InterPro"/>
</dbReference>
<dbReference type="Gene3D" id="3.40.50.720">
    <property type="entry name" value="NAD(P)-binding Rossmann-like Domain"/>
    <property type="match status" value="1"/>
</dbReference>